<evidence type="ECO:0000313" key="1">
    <source>
        <dbReference type="EMBL" id="SUZ57294.1"/>
    </source>
</evidence>
<protein>
    <submittedName>
        <fullName evidence="1">Uncharacterized protein</fullName>
    </submittedName>
</protein>
<sequence length="26" mass="2854">MVAEYIAKIEGMHNELSTIPGYDGTN</sequence>
<dbReference type="EMBL" id="UINC01000554">
    <property type="protein sequence ID" value="SUZ57294.1"/>
    <property type="molecule type" value="Genomic_DNA"/>
</dbReference>
<proteinExistence type="predicted"/>
<organism evidence="1">
    <name type="scientific">marine metagenome</name>
    <dbReference type="NCBI Taxonomy" id="408172"/>
    <lineage>
        <taxon>unclassified sequences</taxon>
        <taxon>metagenomes</taxon>
        <taxon>ecological metagenomes</taxon>
    </lineage>
</organism>
<name>A0A381NT52_9ZZZZ</name>
<accession>A0A381NT52</accession>
<dbReference type="AlphaFoldDB" id="A0A381NT52"/>
<reference evidence="1" key="1">
    <citation type="submission" date="2018-05" db="EMBL/GenBank/DDBJ databases">
        <authorList>
            <person name="Lanie J.A."/>
            <person name="Ng W.-L."/>
            <person name="Kazmierczak K.M."/>
            <person name="Andrzejewski T.M."/>
            <person name="Davidsen T.M."/>
            <person name="Wayne K.J."/>
            <person name="Tettelin H."/>
            <person name="Glass J.I."/>
            <person name="Rusch D."/>
            <person name="Podicherti R."/>
            <person name="Tsui H.-C.T."/>
            <person name="Winkler M.E."/>
        </authorList>
    </citation>
    <scope>NUCLEOTIDE SEQUENCE</scope>
</reference>
<gene>
    <name evidence="1" type="ORF">METZ01_LOCUS10148</name>
</gene>